<dbReference type="GO" id="GO:0051731">
    <property type="term" value="F:polynucleotide 5'-hydroxyl-kinase activity"/>
    <property type="evidence" value="ECO:0007669"/>
    <property type="project" value="InterPro"/>
</dbReference>
<dbReference type="EMBL" id="JAAWWB010000023">
    <property type="protein sequence ID" value="KAG6754014.1"/>
    <property type="molecule type" value="Genomic_DNA"/>
</dbReference>
<feature type="domain" description="Clp1 P-loop" evidence="8">
    <location>
        <begin position="43"/>
        <end position="242"/>
    </location>
</feature>
<evidence type="ECO:0000256" key="6">
    <source>
        <dbReference type="ARBA" id="ARBA00022840"/>
    </source>
</evidence>
<dbReference type="GO" id="GO:0005730">
    <property type="term" value="C:nucleolus"/>
    <property type="evidence" value="ECO:0007669"/>
    <property type="project" value="UniProtKB-SubCell"/>
</dbReference>
<sequence length="474" mass="52783">MASITEREEATPSIYISEEWSEAADSVAYDSTTSPPPIALVCGPKNCGKTTFSRYLLNILLQRYKRVGYLDTDVGQPEFTAPGFLSLTVVDKLTPDLTIPCLKTPERCFFFGDVSSKRDPTAYLKCIFTLYDYYRKEYCKSDSPVENEMPLVVNTHGWVKGVGYDILVDMLRHIAPTHVVKINTTSERKNLPVGKFWLDEGYGGQVNLIDINSTRQDSFNRSVLIQKDARLLRDLRIMAYFRQCFPSNLNITTIKELANALASHPPYQVPISSIKIRHLHSQVPHTEVFYSLNASIVGLAVSSKQSENIPWCVGLGIVRGIDTFKGLLYLISPVPPILLEKVDLLLQGFIHIPTCLLQCDFVLTSKYFSSATACLSFGIADYALGAGMHVALHVWECFGYKLTATSSLTSQLLHSLIKIETHAPVVVGVVDENQESKLARWPIGYPAMNSYGGGCDCCTRFELQSIKAVPSLRI</sequence>
<dbReference type="InterPro" id="IPR045116">
    <property type="entry name" value="Clp1/Grc3"/>
</dbReference>
<dbReference type="PANTHER" id="PTHR12755:SF3">
    <property type="entry name" value="POLYNUCLEOTIDE 5'-HYDROXYL-KINASE NOL9"/>
    <property type="match status" value="1"/>
</dbReference>
<evidence type="ECO:0000256" key="7">
    <source>
        <dbReference type="ARBA" id="ARBA00023242"/>
    </source>
</evidence>
<feature type="domain" description="NOL9 C-terminal" evidence="9">
    <location>
        <begin position="263"/>
        <end position="353"/>
    </location>
</feature>
<dbReference type="Pfam" id="PF16575">
    <property type="entry name" value="CLP1_P"/>
    <property type="match status" value="1"/>
</dbReference>
<keyword evidence="3" id="KW-0808">Transferase</keyword>
<evidence type="ECO:0000256" key="4">
    <source>
        <dbReference type="ARBA" id="ARBA00022741"/>
    </source>
</evidence>
<keyword evidence="7" id="KW-0539">Nucleus</keyword>
<evidence type="ECO:0000256" key="5">
    <source>
        <dbReference type="ARBA" id="ARBA00022777"/>
    </source>
</evidence>
<dbReference type="InterPro" id="IPR057570">
    <property type="entry name" value="NOL9_C"/>
</dbReference>
<accession>A0A8X8CHU9</accession>
<name>A0A8X8CHU9_POPTO</name>
<keyword evidence="11" id="KW-1185">Reference proteome</keyword>
<keyword evidence="6" id="KW-0067">ATP-binding</keyword>
<keyword evidence="5" id="KW-0418">Kinase</keyword>
<dbReference type="OrthoDB" id="2405412at2759"/>
<gene>
    <name evidence="10" type="ORF">POTOM_042022</name>
</gene>
<dbReference type="AlphaFoldDB" id="A0A8X8CHU9"/>
<dbReference type="GO" id="GO:0005524">
    <property type="term" value="F:ATP binding"/>
    <property type="evidence" value="ECO:0007669"/>
    <property type="project" value="UniProtKB-KW"/>
</dbReference>
<evidence type="ECO:0000259" key="8">
    <source>
        <dbReference type="Pfam" id="PF16575"/>
    </source>
</evidence>
<keyword evidence="4" id="KW-0547">Nucleotide-binding</keyword>
<protein>
    <submittedName>
        <fullName evidence="10">Uncharacterized protein</fullName>
    </submittedName>
</protein>
<keyword evidence="2" id="KW-0698">rRNA processing</keyword>
<evidence type="ECO:0000313" key="11">
    <source>
        <dbReference type="Proteomes" id="UP000886885"/>
    </source>
</evidence>
<evidence type="ECO:0000256" key="3">
    <source>
        <dbReference type="ARBA" id="ARBA00022679"/>
    </source>
</evidence>
<organism evidence="10 11">
    <name type="scientific">Populus tomentosa</name>
    <name type="common">Chinese white poplar</name>
    <dbReference type="NCBI Taxonomy" id="118781"/>
    <lineage>
        <taxon>Eukaryota</taxon>
        <taxon>Viridiplantae</taxon>
        <taxon>Streptophyta</taxon>
        <taxon>Embryophyta</taxon>
        <taxon>Tracheophyta</taxon>
        <taxon>Spermatophyta</taxon>
        <taxon>Magnoliopsida</taxon>
        <taxon>eudicotyledons</taxon>
        <taxon>Gunneridae</taxon>
        <taxon>Pentapetalae</taxon>
        <taxon>rosids</taxon>
        <taxon>fabids</taxon>
        <taxon>Malpighiales</taxon>
        <taxon>Salicaceae</taxon>
        <taxon>Saliceae</taxon>
        <taxon>Populus</taxon>
    </lineage>
</organism>
<proteinExistence type="predicted"/>
<dbReference type="GO" id="GO:0000448">
    <property type="term" value="P:cleavage in ITS2 between 5.8S rRNA and LSU-rRNA of tricistronic rRNA transcript (SSU-rRNA, 5.8S rRNA, LSU-rRNA)"/>
    <property type="evidence" value="ECO:0007669"/>
    <property type="project" value="TreeGrafter"/>
</dbReference>
<evidence type="ECO:0000256" key="2">
    <source>
        <dbReference type="ARBA" id="ARBA00022552"/>
    </source>
</evidence>
<reference evidence="10" key="1">
    <citation type="journal article" date="2020" name="bioRxiv">
        <title>Hybrid origin of Populus tomentosa Carr. identified through genome sequencing and phylogenomic analysis.</title>
        <authorList>
            <person name="An X."/>
            <person name="Gao K."/>
            <person name="Chen Z."/>
            <person name="Li J."/>
            <person name="Yang X."/>
            <person name="Yang X."/>
            <person name="Zhou J."/>
            <person name="Guo T."/>
            <person name="Zhao T."/>
            <person name="Huang S."/>
            <person name="Miao D."/>
            <person name="Khan W.U."/>
            <person name="Rao P."/>
            <person name="Ye M."/>
            <person name="Lei B."/>
            <person name="Liao W."/>
            <person name="Wang J."/>
            <person name="Ji L."/>
            <person name="Li Y."/>
            <person name="Guo B."/>
            <person name="Mustafa N.S."/>
            <person name="Li S."/>
            <person name="Yun Q."/>
            <person name="Keller S.R."/>
            <person name="Mao J."/>
            <person name="Zhang R."/>
            <person name="Strauss S.H."/>
        </authorList>
    </citation>
    <scope>NUCLEOTIDE SEQUENCE</scope>
    <source>
        <strain evidence="10">GM15</strain>
        <tissue evidence="10">Leaf</tissue>
    </source>
</reference>
<dbReference type="Pfam" id="PF25467">
    <property type="entry name" value="NOL9_C"/>
    <property type="match status" value="1"/>
</dbReference>
<dbReference type="FunFam" id="3.40.50.300:FF:001377">
    <property type="entry name" value="Nucleolar protein 9"/>
    <property type="match status" value="1"/>
</dbReference>
<dbReference type="PANTHER" id="PTHR12755">
    <property type="entry name" value="CLEAVAGE/POLYADENYLATION FACTOR IA SUBUNIT CLP1P"/>
    <property type="match status" value="1"/>
</dbReference>
<evidence type="ECO:0000259" key="9">
    <source>
        <dbReference type="Pfam" id="PF25467"/>
    </source>
</evidence>
<dbReference type="Proteomes" id="UP000886885">
    <property type="component" value="Chromosome 12A"/>
</dbReference>
<evidence type="ECO:0000313" key="10">
    <source>
        <dbReference type="EMBL" id="KAG6754014.1"/>
    </source>
</evidence>
<dbReference type="InterPro" id="IPR032319">
    <property type="entry name" value="CLP1_P"/>
</dbReference>
<comment type="subcellular location">
    <subcellularLocation>
        <location evidence="1">Nucleus</location>
        <location evidence="1">Nucleolus</location>
    </subcellularLocation>
</comment>
<comment type="caution">
    <text evidence="10">The sequence shown here is derived from an EMBL/GenBank/DDBJ whole genome shotgun (WGS) entry which is preliminary data.</text>
</comment>
<evidence type="ECO:0000256" key="1">
    <source>
        <dbReference type="ARBA" id="ARBA00004604"/>
    </source>
</evidence>